<reference evidence="2 3" key="1">
    <citation type="journal article" date="2017" name="Nat. Ecol. Evol.">
        <title>Scallop genome provides insights into evolution of bilaterian karyotype and development.</title>
        <authorList>
            <person name="Wang S."/>
            <person name="Zhang J."/>
            <person name="Jiao W."/>
            <person name="Li J."/>
            <person name="Xun X."/>
            <person name="Sun Y."/>
            <person name="Guo X."/>
            <person name="Huan P."/>
            <person name="Dong B."/>
            <person name="Zhang L."/>
            <person name="Hu X."/>
            <person name="Sun X."/>
            <person name="Wang J."/>
            <person name="Zhao C."/>
            <person name="Wang Y."/>
            <person name="Wang D."/>
            <person name="Huang X."/>
            <person name="Wang R."/>
            <person name="Lv J."/>
            <person name="Li Y."/>
            <person name="Zhang Z."/>
            <person name="Liu B."/>
            <person name="Lu W."/>
            <person name="Hui Y."/>
            <person name="Liang J."/>
            <person name="Zhou Z."/>
            <person name="Hou R."/>
            <person name="Li X."/>
            <person name="Liu Y."/>
            <person name="Li H."/>
            <person name="Ning X."/>
            <person name="Lin Y."/>
            <person name="Zhao L."/>
            <person name="Xing Q."/>
            <person name="Dou J."/>
            <person name="Li Y."/>
            <person name="Mao J."/>
            <person name="Guo H."/>
            <person name="Dou H."/>
            <person name="Li T."/>
            <person name="Mu C."/>
            <person name="Jiang W."/>
            <person name="Fu Q."/>
            <person name="Fu X."/>
            <person name="Miao Y."/>
            <person name="Liu J."/>
            <person name="Yu Q."/>
            <person name="Li R."/>
            <person name="Liao H."/>
            <person name="Li X."/>
            <person name="Kong Y."/>
            <person name="Jiang Z."/>
            <person name="Chourrout D."/>
            <person name="Li R."/>
            <person name="Bao Z."/>
        </authorList>
    </citation>
    <scope>NUCLEOTIDE SEQUENCE [LARGE SCALE GENOMIC DNA]</scope>
    <source>
        <strain evidence="2 3">PY_sf001</strain>
    </source>
</reference>
<dbReference type="EMBL" id="NEDP02005539">
    <property type="protein sequence ID" value="OWF39162.1"/>
    <property type="molecule type" value="Genomic_DNA"/>
</dbReference>
<organism evidence="2 3">
    <name type="scientific">Mizuhopecten yessoensis</name>
    <name type="common">Japanese scallop</name>
    <name type="synonym">Patinopecten yessoensis</name>
    <dbReference type="NCBI Taxonomy" id="6573"/>
    <lineage>
        <taxon>Eukaryota</taxon>
        <taxon>Metazoa</taxon>
        <taxon>Spiralia</taxon>
        <taxon>Lophotrochozoa</taxon>
        <taxon>Mollusca</taxon>
        <taxon>Bivalvia</taxon>
        <taxon>Autobranchia</taxon>
        <taxon>Pteriomorphia</taxon>
        <taxon>Pectinida</taxon>
        <taxon>Pectinoidea</taxon>
        <taxon>Pectinidae</taxon>
        <taxon>Mizuhopecten</taxon>
    </lineage>
</organism>
<dbReference type="OrthoDB" id="6124174at2759"/>
<evidence type="ECO:0000313" key="2">
    <source>
        <dbReference type="EMBL" id="OWF39162.1"/>
    </source>
</evidence>
<protein>
    <submittedName>
        <fullName evidence="2">Uncharacterized protein</fullName>
    </submittedName>
</protein>
<dbReference type="AlphaFoldDB" id="A0A210PRT5"/>
<accession>A0A210PRT5</accession>
<proteinExistence type="predicted"/>
<dbReference type="Proteomes" id="UP000242188">
    <property type="component" value="Unassembled WGS sequence"/>
</dbReference>
<evidence type="ECO:0000313" key="3">
    <source>
        <dbReference type="Proteomes" id="UP000242188"/>
    </source>
</evidence>
<evidence type="ECO:0000256" key="1">
    <source>
        <dbReference type="SAM" id="MobiDB-lite"/>
    </source>
</evidence>
<feature type="compositionally biased region" description="Basic and acidic residues" evidence="1">
    <location>
        <begin position="299"/>
        <end position="309"/>
    </location>
</feature>
<keyword evidence="3" id="KW-1185">Reference proteome</keyword>
<feature type="region of interest" description="Disordered" evidence="1">
    <location>
        <begin position="71"/>
        <end position="141"/>
    </location>
</feature>
<sequence>MSSKSKKDKKRNKLDQLLHIDHSDVYFENERLDTELSRTIDQLSKDFHRVTQQHEVDITDQKDTIVALKAVQSTSEHPLLAPSTNKPRRPRPKHKKKKDSDSEDSWGGDSDSSEDFAYRKPTGKIRSLPNGGREEEEDERQRVARLRRINKSRRKKFPKEWYTSVLPASDVPIPRIRRQQSAPPGARGQKPSTNSNSRAKSSNPFFRTMSTTTLSSRPESAGGLKIICSKPVKPVVMSLRKLKEISYIDNFADRIPNKRAIRQQGLLLATKTRREELDYEVKSFMKTIDEKILKDEEDIKEKETEKDSESMYPDVLIPPDQLPEVPS</sequence>
<feature type="region of interest" description="Disordered" evidence="1">
    <location>
        <begin position="299"/>
        <end position="327"/>
    </location>
</feature>
<feature type="compositionally biased region" description="Acidic residues" evidence="1">
    <location>
        <begin position="101"/>
        <end position="114"/>
    </location>
</feature>
<gene>
    <name evidence="2" type="ORF">KP79_PYT07165</name>
</gene>
<feature type="region of interest" description="Disordered" evidence="1">
    <location>
        <begin position="172"/>
        <end position="219"/>
    </location>
</feature>
<comment type="caution">
    <text evidence="2">The sequence shown here is derived from an EMBL/GenBank/DDBJ whole genome shotgun (WGS) entry which is preliminary data.</text>
</comment>
<feature type="compositionally biased region" description="Basic residues" evidence="1">
    <location>
        <begin position="86"/>
        <end position="97"/>
    </location>
</feature>
<name>A0A210PRT5_MIZYE</name>
<feature type="compositionally biased region" description="Polar residues" evidence="1">
    <location>
        <begin position="190"/>
        <end position="218"/>
    </location>
</feature>